<comment type="pathway">
    <text evidence="1">Amino-sugar metabolism; 1,6-anhydro-N-acetylmuramate degradation.</text>
</comment>
<dbReference type="OrthoDB" id="9763949at2"/>
<keyword evidence="1" id="KW-0067">ATP-binding</keyword>
<comment type="function">
    <text evidence="1">Catalyzes the specific phosphorylation of 1,6-anhydro-N-acetylmuramic acid (anhMurNAc) with the simultaneous cleavage of the 1,6-anhydro ring, generating MurNAc-6-P. Is required for the utilization of anhMurNAc either imported from the medium or derived from its own cell wall murein, and thus plays a role in cell wall recycling.</text>
</comment>
<dbReference type="GO" id="GO:0016301">
    <property type="term" value="F:kinase activity"/>
    <property type="evidence" value="ECO:0007669"/>
    <property type="project" value="UniProtKB-KW"/>
</dbReference>
<dbReference type="InterPro" id="IPR043129">
    <property type="entry name" value="ATPase_NBD"/>
</dbReference>
<gene>
    <name evidence="1" type="primary">anmK</name>
    <name evidence="2" type="ORF">CFK38_05870</name>
</gene>
<comment type="pathway">
    <text evidence="1">Cell wall biogenesis; peptidoglycan recycling.</text>
</comment>
<dbReference type="SUPFAM" id="SSF53067">
    <property type="entry name" value="Actin-like ATPase domain"/>
    <property type="match status" value="1"/>
</dbReference>
<dbReference type="Proteomes" id="UP000218165">
    <property type="component" value="Chromosome"/>
</dbReference>
<dbReference type="KEGG" id="brz:CFK38_05870"/>
<comment type="catalytic activity">
    <reaction evidence="1">
        <text>1,6-anhydro-N-acetyl-beta-muramate + ATP + H2O = N-acetyl-D-muramate 6-phosphate + ADP + H(+)</text>
        <dbReference type="Rhea" id="RHEA:24952"/>
        <dbReference type="ChEBI" id="CHEBI:15377"/>
        <dbReference type="ChEBI" id="CHEBI:15378"/>
        <dbReference type="ChEBI" id="CHEBI:30616"/>
        <dbReference type="ChEBI" id="CHEBI:58690"/>
        <dbReference type="ChEBI" id="CHEBI:58722"/>
        <dbReference type="ChEBI" id="CHEBI:456216"/>
        <dbReference type="EC" id="2.7.1.170"/>
    </reaction>
</comment>
<dbReference type="PANTHER" id="PTHR30605">
    <property type="entry name" value="ANHYDRO-N-ACETYLMURAMIC ACID KINASE"/>
    <property type="match status" value="1"/>
</dbReference>
<keyword evidence="1" id="KW-0808">Transferase</keyword>
<dbReference type="GO" id="GO:0016773">
    <property type="term" value="F:phosphotransferase activity, alcohol group as acceptor"/>
    <property type="evidence" value="ECO:0007669"/>
    <property type="project" value="UniProtKB-UniRule"/>
</dbReference>
<dbReference type="UniPathway" id="UPA00343"/>
<keyword evidence="1 2" id="KW-0418">Kinase</keyword>
<dbReference type="InterPro" id="IPR005338">
    <property type="entry name" value="Anhydro_N_Ac-Mur_kinase"/>
</dbReference>
<feature type="binding site" evidence="1">
    <location>
        <begin position="9"/>
        <end position="16"/>
    </location>
    <ligand>
        <name>ATP</name>
        <dbReference type="ChEBI" id="CHEBI:30616"/>
    </ligand>
</feature>
<reference evidence="3" key="1">
    <citation type="submission" date="2017-09" db="EMBL/GenBank/DDBJ databases">
        <title>Brachybacterium sp. VM2412.</title>
        <authorList>
            <person name="Tak E.J."/>
            <person name="Bae J.-W."/>
        </authorList>
    </citation>
    <scope>NUCLEOTIDE SEQUENCE [LARGE SCALE GENOMIC DNA]</scope>
    <source>
        <strain evidence="3">VM2412</strain>
    </source>
</reference>
<evidence type="ECO:0000313" key="2">
    <source>
        <dbReference type="EMBL" id="ATG51112.1"/>
    </source>
</evidence>
<dbReference type="Pfam" id="PF03702">
    <property type="entry name" value="AnmK"/>
    <property type="match status" value="1"/>
</dbReference>
<accession>A0A291GM21</accession>
<keyword evidence="1" id="KW-0119">Carbohydrate metabolism</keyword>
<evidence type="ECO:0000256" key="1">
    <source>
        <dbReference type="HAMAP-Rule" id="MF_01270"/>
    </source>
</evidence>
<keyword evidence="1" id="KW-0547">Nucleotide-binding</keyword>
<dbReference type="EMBL" id="CP023563">
    <property type="protein sequence ID" value="ATG51112.1"/>
    <property type="molecule type" value="Genomic_DNA"/>
</dbReference>
<sequence>MRVLGMMSGTSLDAIDVALVEFTRDPRDPTTLRARLLHVGEEPWPDATRDALRAVLPPAPADVAAWSRLHGAVGEAFARAASRVLAAHGGADLIATHGQTLYHEVQDGHVLSTLQIGDPSRLAEATGAPVLHDLRSADVAAGGQGAPLAPLLDQLLLGADEHRRTAVLNIGGISNLSLVGGRTDGGGAAADEGSSAEGEVIAGDLGPGNALLDAAIHIATGRPADVDAEIARTGSVDPEALATLLGDPFYALPLPRSTGREHFDSRYVQRLLGQDALAALALPDLLATLTELTAVTIADAIAPLGASRVVASGGGMRNPLLRRRLAALLAPVPLLGADDLGIPADGKEALLIALLGYLGAHGLPGTLARADGTAHTGARAPVVLGSLTPPHALRLLPAAAADSCAPRRLQIVTDPGPER</sequence>
<dbReference type="PANTHER" id="PTHR30605:SF0">
    <property type="entry name" value="ANHYDRO-N-ACETYLMURAMIC ACID KINASE"/>
    <property type="match status" value="1"/>
</dbReference>
<dbReference type="Gene3D" id="3.30.420.40">
    <property type="match status" value="2"/>
</dbReference>
<evidence type="ECO:0000313" key="3">
    <source>
        <dbReference type="Proteomes" id="UP000218165"/>
    </source>
</evidence>
<dbReference type="HAMAP" id="MF_01270">
    <property type="entry name" value="AnhMurNAc_kinase"/>
    <property type="match status" value="1"/>
</dbReference>
<dbReference type="GO" id="GO:0006040">
    <property type="term" value="P:amino sugar metabolic process"/>
    <property type="evidence" value="ECO:0007669"/>
    <property type="project" value="InterPro"/>
</dbReference>
<comment type="similarity">
    <text evidence="1">Belongs to the anhydro-N-acetylmuramic acid kinase family.</text>
</comment>
<dbReference type="NCBIfam" id="NF007146">
    <property type="entry name" value="PRK09585.2-6"/>
    <property type="match status" value="1"/>
</dbReference>
<keyword evidence="3" id="KW-1185">Reference proteome</keyword>
<dbReference type="EC" id="2.7.1.170" evidence="1"/>
<protein>
    <recommendedName>
        <fullName evidence="1">Anhydro-N-acetylmuramic acid kinase</fullName>
        <ecNumber evidence="1">2.7.1.170</ecNumber>
    </recommendedName>
    <alternativeName>
        <fullName evidence="1">AnhMurNAc kinase</fullName>
    </alternativeName>
</protein>
<dbReference type="AlphaFoldDB" id="A0A291GM21"/>
<dbReference type="UniPathway" id="UPA00544"/>
<dbReference type="GO" id="GO:0097175">
    <property type="term" value="P:1,6-anhydro-N-acetyl-beta-muramic acid catabolic process"/>
    <property type="evidence" value="ECO:0007669"/>
    <property type="project" value="UniProtKB-UniRule"/>
</dbReference>
<organism evidence="2 3">
    <name type="scientific">Brachybacterium vulturis</name>
    <dbReference type="NCBI Taxonomy" id="2017484"/>
    <lineage>
        <taxon>Bacteria</taxon>
        <taxon>Bacillati</taxon>
        <taxon>Actinomycetota</taxon>
        <taxon>Actinomycetes</taxon>
        <taxon>Micrococcales</taxon>
        <taxon>Dermabacteraceae</taxon>
        <taxon>Brachybacterium</taxon>
    </lineage>
</organism>
<name>A0A291GM21_9MICO</name>
<dbReference type="GO" id="GO:0005524">
    <property type="term" value="F:ATP binding"/>
    <property type="evidence" value="ECO:0007669"/>
    <property type="project" value="UniProtKB-UniRule"/>
</dbReference>
<dbReference type="GO" id="GO:0009254">
    <property type="term" value="P:peptidoglycan turnover"/>
    <property type="evidence" value="ECO:0007669"/>
    <property type="project" value="UniProtKB-UniRule"/>
</dbReference>
<proteinExistence type="inferred from homology"/>